<dbReference type="InterPro" id="IPR003439">
    <property type="entry name" value="ABC_transporter-like_ATP-bd"/>
</dbReference>
<feature type="non-terminal residue" evidence="6">
    <location>
        <position position="1"/>
    </location>
</feature>
<dbReference type="InterPro" id="IPR003593">
    <property type="entry name" value="AAA+_ATPase"/>
</dbReference>
<dbReference type="Gene3D" id="3.40.50.300">
    <property type="entry name" value="P-loop containing nucleotide triphosphate hydrolases"/>
    <property type="match status" value="1"/>
</dbReference>
<dbReference type="PROSITE" id="PS50893">
    <property type="entry name" value="ABC_TRANSPORTER_2"/>
    <property type="match status" value="1"/>
</dbReference>
<name>A0A3B0SXG5_9ZZZZ</name>
<accession>A0A3B0SXG5</accession>
<dbReference type="SMART" id="SM00382">
    <property type="entry name" value="AAA"/>
    <property type="match status" value="1"/>
</dbReference>
<protein>
    <submittedName>
        <fullName evidence="6">Efflux ABC transporter, ATP-binding protein</fullName>
    </submittedName>
</protein>
<dbReference type="SUPFAM" id="SSF52540">
    <property type="entry name" value="P-loop containing nucleoside triphosphate hydrolases"/>
    <property type="match status" value="1"/>
</dbReference>
<dbReference type="CDD" id="cd03230">
    <property type="entry name" value="ABC_DR_subfamily_A"/>
    <property type="match status" value="1"/>
</dbReference>
<reference evidence="6" key="1">
    <citation type="submission" date="2018-06" db="EMBL/GenBank/DDBJ databases">
        <authorList>
            <person name="Zhirakovskaya E."/>
        </authorList>
    </citation>
    <scope>NUCLEOTIDE SEQUENCE</scope>
</reference>
<evidence type="ECO:0000259" key="5">
    <source>
        <dbReference type="PROSITE" id="PS50893"/>
    </source>
</evidence>
<proteinExistence type="inferred from homology"/>
<dbReference type="GO" id="GO:0005524">
    <property type="term" value="F:ATP binding"/>
    <property type="evidence" value="ECO:0007669"/>
    <property type="project" value="UniProtKB-KW"/>
</dbReference>
<dbReference type="PANTHER" id="PTHR42711:SF5">
    <property type="entry name" value="ABC TRANSPORTER ATP-BINDING PROTEIN NATA"/>
    <property type="match status" value="1"/>
</dbReference>
<dbReference type="InterPro" id="IPR050763">
    <property type="entry name" value="ABC_transporter_ATP-binding"/>
</dbReference>
<dbReference type="EMBL" id="UOEI01000624">
    <property type="protein sequence ID" value="VAW08663.1"/>
    <property type="molecule type" value="Genomic_DNA"/>
</dbReference>
<keyword evidence="2" id="KW-0813">Transport</keyword>
<dbReference type="PANTHER" id="PTHR42711">
    <property type="entry name" value="ABC TRANSPORTER ATP-BINDING PROTEIN"/>
    <property type="match status" value="1"/>
</dbReference>
<evidence type="ECO:0000256" key="1">
    <source>
        <dbReference type="ARBA" id="ARBA00005417"/>
    </source>
</evidence>
<evidence type="ECO:0000256" key="4">
    <source>
        <dbReference type="ARBA" id="ARBA00022840"/>
    </source>
</evidence>
<dbReference type="AlphaFoldDB" id="A0A3B0SXG5"/>
<evidence type="ECO:0000256" key="2">
    <source>
        <dbReference type="ARBA" id="ARBA00022448"/>
    </source>
</evidence>
<keyword evidence="3" id="KW-0547">Nucleotide-binding</keyword>
<keyword evidence="4 6" id="KW-0067">ATP-binding</keyword>
<sequence length="267" mass="29524">FIGPNGAGKSTTIRTLLNFLFPTSGSGQILGLDMIKDTLEIRRRVGYLPGDLSMYDSMTAREFLIYFANLRKCDCTVSMGLLADRFELDLDRKIKDYSTGNRQKVGVVNAFMHEPELLILDEPTAGLDPLMQQEFQSLINEVRDEGRTVFLSSHILPEVDRVADRVGIVRESRLIAVDTVEAFKARAHSSISIQFALPVDESMFNHLEGVKNIDVRNGGTVLAITVSGSLDTVIKEAANHDVVSISTRDSELEEVFLSYYAGDADAS</sequence>
<feature type="domain" description="ABC transporter" evidence="5">
    <location>
        <begin position="2"/>
        <end position="196"/>
    </location>
</feature>
<organism evidence="6">
    <name type="scientific">hydrothermal vent metagenome</name>
    <dbReference type="NCBI Taxonomy" id="652676"/>
    <lineage>
        <taxon>unclassified sequences</taxon>
        <taxon>metagenomes</taxon>
        <taxon>ecological metagenomes</taxon>
    </lineage>
</organism>
<gene>
    <name evidence="6" type="ORF">MNBD_ACTINO01-662</name>
</gene>
<dbReference type="GO" id="GO:0016887">
    <property type="term" value="F:ATP hydrolysis activity"/>
    <property type="evidence" value="ECO:0007669"/>
    <property type="project" value="InterPro"/>
</dbReference>
<comment type="similarity">
    <text evidence="1">Belongs to the ABC transporter superfamily.</text>
</comment>
<dbReference type="InterPro" id="IPR027417">
    <property type="entry name" value="P-loop_NTPase"/>
</dbReference>
<evidence type="ECO:0000313" key="6">
    <source>
        <dbReference type="EMBL" id="VAW08663.1"/>
    </source>
</evidence>
<evidence type="ECO:0000256" key="3">
    <source>
        <dbReference type="ARBA" id="ARBA00022741"/>
    </source>
</evidence>
<dbReference type="Pfam" id="PF00005">
    <property type="entry name" value="ABC_tran"/>
    <property type="match status" value="1"/>
</dbReference>